<evidence type="ECO:0000313" key="1">
    <source>
        <dbReference type="EMBL" id="NEX88225.1"/>
    </source>
</evidence>
<organism evidence="1 2">
    <name type="scientific">Aeromonas rivipollensis</name>
    <dbReference type="NCBI Taxonomy" id="948519"/>
    <lineage>
        <taxon>Bacteria</taxon>
        <taxon>Pseudomonadati</taxon>
        <taxon>Pseudomonadota</taxon>
        <taxon>Gammaproteobacteria</taxon>
        <taxon>Aeromonadales</taxon>
        <taxon>Aeromonadaceae</taxon>
        <taxon>Aeromonas</taxon>
    </lineage>
</organism>
<evidence type="ECO:0000313" key="2">
    <source>
        <dbReference type="Proteomes" id="UP000472827"/>
    </source>
</evidence>
<keyword evidence="2" id="KW-1185">Reference proteome</keyword>
<comment type="caution">
    <text evidence="1">The sequence shown here is derived from an EMBL/GenBank/DDBJ whole genome shotgun (WGS) entry which is preliminary data.</text>
</comment>
<proteinExistence type="predicted"/>
<dbReference type="EMBL" id="JAAILA010000008">
    <property type="protein sequence ID" value="NEX88225.1"/>
    <property type="molecule type" value="Genomic_DNA"/>
</dbReference>
<sequence>MSIWRPGQPEGQQGLCNYLHGNPYYLDDDCLLIGAQIFVNLATRRD</sequence>
<name>A0ABX0D484_9GAMM</name>
<dbReference type="Proteomes" id="UP000472827">
    <property type="component" value="Unassembled WGS sequence"/>
</dbReference>
<gene>
    <name evidence="1" type="ORF">G4923_05810</name>
</gene>
<accession>A0ABX0D484</accession>
<dbReference type="RefSeq" id="WP_163136041.1">
    <property type="nucleotide sequence ID" value="NZ_JAAILA010000008.1"/>
</dbReference>
<protein>
    <submittedName>
        <fullName evidence="1">Uncharacterized protein</fullName>
    </submittedName>
</protein>
<reference evidence="1 2" key="1">
    <citation type="submission" date="2020-02" db="EMBL/GenBank/DDBJ databases">
        <title>Genome sequencing of Aeromonas rivipollensis.</title>
        <authorList>
            <person name="Fono-Tamo Ubani E.K."/>
            <person name="Lekota K.E."/>
        </authorList>
    </citation>
    <scope>NUCLEOTIDE SEQUENCE [LARGE SCALE GENOMIC DNA]</scope>
    <source>
        <strain evidence="1 2">G78</strain>
    </source>
</reference>